<organism evidence="1 2">
    <name type="scientific">Oceanibaculum pacificum</name>
    <dbReference type="NCBI Taxonomy" id="580166"/>
    <lineage>
        <taxon>Bacteria</taxon>
        <taxon>Pseudomonadati</taxon>
        <taxon>Pseudomonadota</taxon>
        <taxon>Alphaproteobacteria</taxon>
        <taxon>Rhodospirillales</taxon>
        <taxon>Oceanibaculaceae</taxon>
        <taxon>Oceanibaculum</taxon>
    </lineage>
</organism>
<name>A0A154W791_9PROT</name>
<dbReference type="AlphaFoldDB" id="A0A154W791"/>
<dbReference type="STRING" id="580166.AUP43_07180"/>
<feature type="non-terminal residue" evidence="1">
    <location>
        <position position="91"/>
    </location>
</feature>
<evidence type="ECO:0000313" key="2">
    <source>
        <dbReference type="Proteomes" id="UP000076400"/>
    </source>
</evidence>
<gene>
    <name evidence="1" type="ORF">AUP43_07180</name>
</gene>
<accession>A0A154W791</accession>
<reference evidence="1 2" key="1">
    <citation type="submission" date="2015-12" db="EMBL/GenBank/DDBJ databases">
        <title>Genome sequence of Oceanibaculum pacificum MCCC 1A02656.</title>
        <authorList>
            <person name="Lu L."/>
            <person name="Lai Q."/>
            <person name="Shao Z."/>
            <person name="Qian P."/>
        </authorList>
    </citation>
    <scope>NUCLEOTIDE SEQUENCE [LARGE SCALE GENOMIC DNA]</scope>
    <source>
        <strain evidence="1 2">MCCC 1A02656</strain>
    </source>
</reference>
<protein>
    <submittedName>
        <fullName evidence="1">Uncharacterized protein</fullName>
    </submittedName>
</protein>
<comment type="caution">
    <text evidence="1">The sequence shown here is derived from an EMBL/GenBank/DDBJ whole genome shotgun (WGS) entry which is preliminary data.</text>
</comment>
<keyword evidence="2" id="KW-1185">Reference proteome</keyword>
<evidence type="ECO:0000313" key="1">
    <source>
        <dbReference type="EMBL" id="KZD09399.1"/>
    </source>
</evidence>
<dbReference type="EMBL" id="LPXN01000098">
    <property type="protein sequence ID" value="KZD09399.1"/>
    <property type="molecule type" value="Genomic_DNA"/>
</dbReference>
<sequence>MLRLEEGLAASAAGLFFERFQERAFAFGAGDSGVLSNRQVVFCAAIPFETPFQGSSGGGCFRTFQWCGLVHASSGEGALGCSRCSLVTLML</sequence>
<proteinExistence type="predicted"/>
<dbReference type="Proteomes" id="UP000076400">
    <property type="component" value="Unassembled WGS sequence"/>
</dbReference>